<evidence type="ECO:0000313" key="11">
    <source>
        <dbReference type="Proteomes" id="UP000182521"/>
    </source>
</evidence>
<feature type="active site" description="Proton acceptor; specific for (R)-substrate epimerization" evidence="5">
    <location>
        <position position="163"/>
    </location>
</feature>
<dbReference type="OrthoDB" id="9782675at2"/>
<dbReference type="GO" id="GO:0006518">
    <property type="term" value="P:peptide metabolic process"/>
    <property type="evidence" value="ECO:0007669"/>
    <property type="project" value="UniProtKB-ARBA"/>
</dbReference>
<feature type="binding site" evidence="7">
    <location>
        <position position="244"/>
    </location>
    <ligand>
        <name>Mg(2+)</name>
        <dbReference type="ChEBI" id="CHEBI:18420"/>
    </ligand>
</feature>
<evidence type="ECO:0000256" key="2">
    <source>
        <dbReference type="ARBA" id="ARBA00022723"/>
    </source>
</evidence>
<feature type="binding site" evidence="7">
    <location>
        <position position="219"/>
    </location>
    <ligand>
        <name>Mg(2+)</name>
        <dbReference type="ChEBI" id="CHEBI:18420"/>
    </ligand>
</feature>
<dbReference type="InterPro" id="IPR036849">
    <property type="entry name" value="Enolase-like_C_sf"/>
</dbReference>
<comment type="cofactor">
    <cofactor evidence="7 8">
        <name>Mg(2+)</name>
        <dbReference type="ChEBI" id="CHEBI:18420"/>
    </cofactor>
    <text evidence="7 8">Binds 1 Mg(2+) ion per subunit.</text>
</comment>
<dbReference type="EMBL" id="CP009654">
    <property type="protein sequence ID" value="APC97255.1"/>
    <property type="molecule type" value="Genomic_DNA"/>
</dbReference>
<dbReference type="InterPro" id="IPR034603">
    <property type="entry name" value="Dipeptide_epimerase"/>
</dbReference>
<dbReference type="SMART" id="SM00922">
    <property type="entry name" value="MR_MLE"/>
    <property type="match status" value="1"/>
</dbReference>
<feature type="binding site" evidence="6">
    <location>
        <position position="25"/>
    </location>
    <ligand>
        <name>substrate</name>
    </ligand>
</feature>
<feature type="binding site" evidence="6">
    <location>
        <position position="136"/>
    </location>
    <ligand>
        <name>substrate</name>
    </ligand>
</feature>
<dbReference type="EC" id="5.1.1.-" evidence="8"/>
<feature type="active site" description="Proton acceptor; specific for (S)-substrate epimerization" evidence="5">
    <location>
        <position position="268"/>
    </location>
</feature>
<dbReference type="PANTHER" id="PTHR48073">
    <property type="entry name" value="O-SUCCINYLBENZOATE SYNTHASE-RELATED"/>
    <property type="match status" value="1"/>
</dbReference>
<gene>
    <name evidence="10" type="ORF">KX01_1422</name>
</gene>
<dbReference type="Pfam" id="PF13378">
    <property type="entry name" value="MR_MLE_C"/>
    <property type="match status" value="1"/>
</dbReference>
<dbReference type="CDD" id="cd03319">
    <property type="entry name" value="L-Ala-DL-Glu_epimerase"/>
    <property type="match status" value="1"/>
</dbReference>
<dbReference type="SUPFAM" id="SSF51604">
    <property type="entry name" value="Enolase C-terminal domain-like"/>
    <property type="match status" value="1"/>
</dbReference>
<evidence type="ECO:0000256" key="4">
    <source>
        <dbReference type="ARBA" id="ARBA00023235"/>
    </source>
</evidence>
<keyword evidence="11" id="KW-1185">Reference proteome</keyword>
<feature type="binding site" evidence="6">
    <location>
        <position position="296"/>
    </location>
    <ligand>
        <name>substrate</name>
    </ligand>
</feature>
<feature type="binding site" evidence="7">
    <location>
        <position position="191"/>
    </location>
    <ligand>
        <name>Mg(2+)</name>
        <dbReference type="ChEBI" id="CHEBI:18420"/>
    </ligand>
</feature>
<reference evidence="11" key="1">
    <citation type="submission" date="2014-10" db="EMBL/GenBank/DDBJ databases">
        <authorList>
            <person name="Kuske C.R."/>
            <person name="Challacombe J.F."/>
            <person name="Daligault H.E."/>
            <person name="Davenport K.W."/>
            <person name="Johnson S.L."/>
            <person name="Siddaramappa S."/>
            <person name="Petersen J.M."/>
        </authorList>
    </citation>
    <scope>NUCLEOTIDE SEQUENCE [LARGE SCALE GENOMIC DNA]</scope>
    <source>
        <strain evidence="11">CA97-1460</strain>
    </source>
</reference>
<protein>
    <recommendedName>
        <fullName evidence="8">Dipeptide epimerase</fullName>
        <ecNumber evidence="8">5.1.1.-</ecNumber>
    </recommendedName>
</protein>
<sequence>MKKIIDINCSIISIPLNRTFVTAVRSTNVIDTILVKLTLDDGMIGYGAAPATVAITGDTLHGMQFIISELFSPVILNTNLEDYEAVLGKAFSRAMFNTGAKMAIDLAYHDLLAKQKGISVLKLLGGSNNILETDVSISCGTVSETIENITNGVEKGFSTIKVKVGADFNRDIELLRFLDSEFSKQIKFRFDANQGWTEKQSRQFIEELNKYSINVELVEQPVKYHNYKAMKNITEFSNIPILADESVFSEADAIRLIEERACNMLNIKLAKTGGILEARKIKKVANEHNIPCMIGCMMESPLGIVAAASFALAEGISMADLDVLDWVNKDYYSNFVTFDEPNIILAKDSKGYGFNI</sequence>
<keyword evidence="4 8" id="KW-0413">Isomerase</keyword>
<dbReference type="AlphaFoldDB" id="A0A1J0KU98"/>
<dbReference type="FunFam" id="3.30.390.10:FF:000009">
    <property type="entry name" value="Hydrophobic dipeptide epimerase"/>
    <property type="match status" value="1"/>
</dbReference>
<evidence type="ECO:0000313" key="10">
    <source>
        <dbReference type="EMBL" id="APC97255.1"/>
    </source>
</evidence>
<dbReference type="SUPFAM" id="SSF54826">
    <property type="entry name" value="Enolase N-terminal domain-like"/>
    <property type="match status" value="1"/>
</dbReference>
<dbReference type="InterPro" id="IPR029065">
    <property type="entry name" value="Enolase_C-like"/>
</dbReference>
<dbReference type="PANTHER" id="PTHR48073:SF2">
    <property type="entry name" value="O-SUCCINYLBENZOATE SYNTHASE"/>
    <property type="match status" value="1"/>
</dbReference>
<evidence type="ECO:0000256" key="7">
    <source>
        <dbReference type="PIRSR" id="PIRSR634603-3"/>
    </source>
</evidence>
<dbReference type="STRING" id="1542390.KX01_1422"/>
<evidence type="ECO:0000256" key="5">
    <source>
        <dbReference type="PIRSR" id="PIRSR634603-1"/>
    </source>
</evidence>
<evidence type="ECO:0000256" key="3">
    <source>
        <dbReference type="ARBA" id="ARBA00022842"/>
    </source>
</evidence>
<evidence type="ECO:0000256" key="1">
    <source>
        <dbReference type="ARBA" id="ARBA00008031"/>
    </source>
</evidence>
<dbReference type="Gene3D" id="3.30.390.10">
    <property type="entry name" value="Enolase-like, N-terminal domain"/>
    <property type="match status" value="1"/>
</dbReference>
<feature type="domain" description="Mandelate racemase/muconate lactonizing enzyme C-terminal" evidence="9">
    <location>
        <begin position="142"/>
        <end position="240"/>
    </location>
</feature>
<feature type="binding site" evidence="6">
    <location>
        <position position="298"/>
    </location>
    <ligand>
        <name>substrate</name>
    </ligand>
</feature>
<dbReference type="SFLD" id="SFLDF00009">
    <property type="entry name" value="o-succinylbenzoate_synthase"/>
    <property type="match status" value="1"/>
</dbReference>
<organism evidence="10 11">
    <name type="scientific">Francisella frigiditurris</name>
    <dbReference type="NCBI Taxonomy" id="1542390"/>
    <lineage>
        <taxon>Bacteria</taxon>
        <taxon>Pseudomonadati</taxon>
        <taxon>Pseudomonadota</taxon>
        <taxon>Gammaproteobacteria</taxon>
        <taxon>Thiotrichales</taxon>
        <taxon>Francisellaceae</taxon>
        <taxon>Francisella</taxon>
    </lineage>
</organism>
<dbReference type="Pfam" id="PF02746">
    <property type="entry name" value="MR_MLE_N"/>
    <property type="match status" value="1"/>
</dbReference>
<dbReference type="SFLD" id="SFLDG00180">
    <property type="entry name" value="muconate_cycloisomerase"/>
    <property type="match status" value="1"/>
</dbReference>
<proteinExistence type="inferred from homology"/>
<dbReference type="SFLD" id="SFLDS00001">
    <property type="entry name" value="Enolase"/>
    <property type="match status" value="1"/>
</dbReference>
<dbReference type="KEGG" id="frc:KX01_1422"/>
<evidence type="ECO:0000256" key="6">
    <source>
        <dbReference type="PIRSR" id="PIRSR634603-2"/>
    </source>
</evidence>
<keyword evidence="3 7" id="KW-0460">Magnesium</keyword>
<accession>A0A1J0KU98</accession>
<dbReference type="InterPro" id="IPR013342">
    <property type="entry name" value="Mandelate_racemase_C"/>
</dbReference>
<name>A0A1J0KU98_9GAMM</name>
<dbReference type="Proteomes" id="UP000182521">
    <property type="component" value="Chromosome"/>
</dbReference>
<comment type="similarity">
    <text evidence="1 8">Belongs to the mandelate racemase/muconate lactonizing enzyme family.</text>
</comment>
<evidence type="ECO:0000256" key="8">
    <source>
        <dbReference type="RuleBase" id="RU366006"/>
    </source>
</evidence>
<feature type="binding site" evidence="6">
    <location>
        <position position="322"/>
    </location>
    <ligand>
        <name>substrate</name>
    </ligand>
</feature>
<feature type="binding site" evidence="6">
    <location>
        <position position="320"/>
    </location>
    <ligand>
        <name>substrate</name>
    </ligand>
</feature>
<evidence type="ECO:0000259" key="9">
    <source>
        <dbReference type="SMART" id="SM00922"/>
    </source>
</evidence>
<dbReference type="GO" id="GO:0016855">
    <property type="term" value="F:racemase and epimerase activity, acting on amino acids and derivatives"/>
    <property type="evidence" value="ECO:0007669"/>
    <property type="project" value="UniProtKB-UniRule"/>
</dbReference>
<dbReference type="GO" id="GO:0046872">
    <property type="term" value="F:metal ion binding"/>
    <property type="evidence" value="ECO:0007669"/>
    <property type="project" value="UniProtKB-KW"/>
</dbReference>
<dbReference type="RefSeq" id="WP_071664315.1">
    <property type="nucleotide sequence ID" value="NZ_CP009654.1"/>
</dbReference>
<dbReference type="Gene3D" id="3.20.20.120">
    <property type="entry name" value="Enolase-like C-terminal domain"/>
    <property type="match status" value="1"/>
</dbReference>
<keyword evidence="2 7" id="KW-0479">Metal-binding</keyword>
<dbReference type="InterPro" id="IPR029017">
    <property type="entry name" value="Enolase-like_N"/>
</dbReference>
<feature type="binding site" evidence="6">
    <location>
        <position position="161"/>
    </location>
    <ligand>
        <name>substrate</name>
    </ligand>
</feature>
<dbReference type="InterPro" id="IPR013341">
    <property type="entry name" value="Mandelate_racemase_N_dom"/>
</dbReference>